<dbReference type="KEGG" id="vg:60325016"/>
<dbReference type="Pfam" id="PF12728">
    <property type="entry name" value="HTH_17"/>
    <property type="match status" value="1"/>
</dbReference>
<evidence type="ECO:0000313" key="3">
    <source>
        <dbReference type="EMBL" id="QFP94834.1"/>
    </source>
</evidence>
<feature type="region of interest" description="Disordered" evidence="1">
    <location>
        <begin position="63"/>
        <end position="92"/>
    </location>
</feature>
<dbReference type="GeneID" id="60325016"/>
<dbReference type="InterPro" id="IPR041657">
    <property type="entry name" value="HTH_17"/>
</dbReference>
<feature type="domain" description="Helix-turn-helix" evidence="2">
    <location>
        <begin position="14"/>
        <end position="57"/>
    </location>
</feature>
<evidence type="ECO:0000259" key="2">
    <source>
        <dbReference type="Pfam" id="PF12728"/>
    </source>
</evidence>
<name>A0A5P8D731_9CAUD</name>
<evidence type="ECO:0000313" key="4">
    <source>
        <dbReference type="Proteomes" id="UP000325974"/>
    </source>
</evidence>
<evidence type="ECO:0000256" key="1">
    <source>
        <dbReference type="SAM" id="MobiDB-lite"/>
    </source>
</evidence>
<keyword evidence="4" id="KW-1185">Reference proteome</keyword>
<accession>A0A5P8D731</accession>
<proteinExistence type="predicted"/>
<reference evidence="3 4" key="1">
    <citation type="submission" date="2019-08" db="EMBL/GenBank/DDBJ databases">
        <authorList>
            <person name="Tisher V."/>
            <person name="Wilcox J."/>
            <person name="Boggs D."/>
            <person name="Byrne M."/>
            <person name="Copriviza J."/>
            <person name="deSilva C."/>
            <person name="Devereaux C."/>
            <person name="Hart C."/>
            <person name="Holyfield W."/>
            <person name="Sciammas C."/>
            <person name="Splaine-Duchscherer K."/>
            <person name="Bonilla C."/>
            <person name="Ettinger A.-S.H."/>
            <person name="Ettinger W.F."/>
            <person name="Haydock J."/>
            <person name="Anders K.R."/>
            <person name="Garlena R.A."/>
            <person name="Russell D.A."/>
            <person name="Pope W.H."/>
            <person name="Jacobs-Sera D."/>
            <person name="Hatfull G.F."/>
        </authorList>
    </citation>
    <scope>NUCLEOTIDE SEQUENCE [LARGE SCALE GENOMIC DNA]</scope>
</reference>
<dbReference type="EMBL" id="MN284895">
    <property type="protein sequence ID" value="QFP94834.1"/>
    <property type="molecule type" value="Genomic_DNA"/>
</dbReference>
<sequence length="92" mass="10177">MTTSTDELLTYPLADVARRIPCSERWLTEQVRAGRLPGRKIGRHWRMTQADIEAALDSFRVSPASGRKSVAPAADRPISLTATSRRKIGGRS</sequence>
<protein>
    <submittedName>
        <fullName evidence="3">Excise</fullName>
    </submittedName>
</protein>
<dbReference type="RefSeq" id="YP_009953541.1">
    <property type="nucleotide sequence ID" value="NC_051623.1"/>
</dbReference>
<organism evidence="3 4">
    <name type="scientific">Mycobacterium phage Marshawn</name>
    <dbReference type="NCBI Taxonomy" id="2652423"/>
    <lineage>
        <taxon>Viruses</taxon>
        <taxon>Duplodnaviria</taxon>
        <taxon>Heunggongvirae</taxon>
        <taxon>Uroviricota</taxon>
        <taxon>Caudoviricetes</taxon>
        <taxon>Weiservirinae</taxon>
        <taxon>Anayavirus</taxon>
        <taxon>Anayavirus marshawn</taxon>
    </lineage>
</organism>
<dbReference type="Proteomes" id="UP000325974">
    <property type="component" value="Segment"/>
</dbReference>
<gene>
    <name evidence="3" type="primary">48</name>
    <name evidence="3" type="ORF">SEA_MARSHAWN_48</name>
</gene>